<comment type="function">
    <text evidence="8">Probably functions as a manganese efflux pump.</text>
</comment>
<keyword evidence="9" id="KW-0732">Signal</keyword>
<comment type="similarity">
    <text evidence="8">Belongs to the MntP (TC 9.B.29) family.</text>
</comment>
<evidence type="ECO:0000256" key="8">
    <source>
        <dbReference type="HAMAP-Rule" id="MF_01521"/>
    </source>
</evidence>
<feature type="transmembrane region" description="Helical" evidence="8">
    <location>
        <begin position="161"/>
        <end position="180"/>
    </location>
</feature>
<evidence type="ECO:0000256" key="6">
    <source>
        <dbReference type="ARBA" id="ARBA00023136"/>
    </source>
</evidence>
<comment type="caution">
    <text evidence="8">Lacks conserved residue(s) required for the propagation of feature annotation.</text>
</comment>
<proteinExistence type="inferred from homology"/>
<dbReference type="EMBL" id="JAUQSZ010000006">
    <property type="protein sequence ID" value="MDO7842798.1"/>
    <property type="molecule type" value="Genomic_DNA"/>
</dbReference>
<keyword evidence="4 8" id="KW-1133">Transmembrane helix</keyword>
<keyword evidence="2 8" id="KW-1003">Cell membrane</keyword>
<reference evidence="10" key="1">
    <citation type="submission" date="2023-07" db="EMBL/GenBank/DDBJ databases">
        <authorList>
            <person name="Kim M.K."/>
        </authorList>
    </citation>
    <scope>NUCLEOTIDE SEQUENCE</scope>
    <source>
        <strain evidence="10">CA1-15</strain>
    </source>
</reference>
<evidence type="ECO:0000256" key="3">
    <source>
        <dbReference type="ARBA" id="ARBA00022692"/>
    </source>
</evidence>
<organism evidence="10 11">
    <name type="scientific">Sphingomonas immobilis</name>
    <dbReference type="NCBI Taxonomy" id="3063997"/>
    <lineage>
        <taxon>Bacteria</taxon>
        <taxon>Pseudomonadati</taxon>
        <taxon>Pseudomonadota</taxon>
        <taxon>Alphaproteobacteria</taxon>
        <taxon>Sphingomonadales</taxon>
        <taxon>Sphingomonadaceae</taxon>
        <taxon>Sphingomonas</taxon>
    </lineage>
</organism>
<dbReference type="PANTHER" id="PTHR35529:SF1">
    <property type="entry name" value="MANGANESE EFFLUX PUMP MNTP-RELATED"/>
    <property type="match status" value="1"/>
</dbReference>
<feature type="transmembrane region" description="Helical" evidence="8">
    <location>
        <begin position="130"/>
        <end position="149"/>
    </location>
</feature>
<dbReference type="InterPro" id="IPR003810">
    <property type="entry name" value="Mntp/YtaF"/>
</dbReference>
<keyword evidence="5 8" id="KW-0406">Ion transport</keyword>
<protein>
    <recommendedName>
        <fullName evidence="8">Putative manganese efflux pump MntP</fullName>
    </recommendedName>
</protein>
<keyword evidence="1 8" id="KW-0813">Transport</keyword>
<comment type="subcellular location">
    <subcellularLocation>
        <location evidence="8">Cell membrane</location>
        <topology evidence="8">Multi-pass membrane protein</topology>
    </subcellularLocation>
</comment>
<gene>
    <name evidence="8" type="primary">mntP</name>
    <name evidence="10" type="ORF">Q5H94_10700</name>
</gene>
<evidence type="ECO:0000256" key="1">
    <source>
        <dbReference type="ARBA" id="ARBA00022448"/>
    </source>
</evidence>
<keyword evidence="3 8" id="KW-0812">Transmembrane</keyword>
<keyword evidence="11" id="KW-1185">Reference proteome</keyword>
<evidence type="ECO:0000256" key="4">
    <source>
        <dbReference type="ARBA" id="ARBA00022989"/>
    </source>
</evidence>
<evidence type="ECO:0000313" key="10">
    <source>
        <dbReference type="EMBL" id="MDO7842798.1"/>
    </source>
</evidence>
<evidence type="ECO:0000313" key="11">
    <source>
        <dbReference type="Proteomes" id="UP001176468"/>
    </source>
</evidence>
<dbReference type="HAMAP" id="MF_01521">
    <property type="entry name" value="MntP_pump"/>
    <property type="match status" value="1"/>
</dbReference>
<sequence>MTPLAILALSLSMSADAFAASIGRGASHRPNWNQTIKSALVFGVVEGITPVIGWLFGKLASGFVGAVAPWIAFALLIVVGGRMIWEAFHRDQEDDAPPSQNPFLLIAMAIGTSIDAAAVGVSLALIGTPILIIALCIGVSTLIITGIGLRIGRAAGDRLGSGAEVIGGLVLIGFGVHTALEQLGYLG</sequence>
<feature type="transmembrane region" description="Helical" evidence="8">
    <location>
        <begin position="102"/>
        <end position="124"/>
    </location>
</feature>
<keyword evidence="7 8" id="KW-0464">Manganese</keyword>
<dbReference type="InterPro" id="IPR022929">
    <property type="entry name" value="Put_MntP"/>
</dbReference>
<name>A0ABT8ZYZ0_9SPHN</name>
<comment type="caution">
    <text evidence="10">The sequence shown here is derived from an EMBL/GenBank/DDBJ whole genome shotgun (WGS) entry which is preliminary data.</text>
</comment>
<dbReference type="RefSeq" id="WP_304561250.1">
    <property type="nucleotide sequence ID" value="NZ_JAUQSZ010000006.1"/>
</dbReference>
<evidence type="ECO:0000256" key="5">
    <source>
        <dbReference type="ARBA" id="ARBA00023065"/>
    </source>
</evidence>
<dbReference type="PANTHER" id="PTHR35529">
    <property type="entry name" value="MANGANESE EFFLUX PUMP MNTP-RELATED"/>
    <property type="match status" value="1"/>
</dbReference>
<keyword evidence="6 8" id="KW-0472">Membrane</keyword>
<dbReference type="Proteomes" id="UP001176468">
    <property type="component" value="Unassembled WGS sequence"/>
</dbReference>
<accession>A0ABT8ZYZ0</accession>
<feature type="transmembrane region" description="Helical" evidence="8">
    <location>
        <begin position="59"/>
        <end position="81"/>
    </location>
</feature>
<evidence type="ECO:0000256" key="7">
    <source>
        <dbReference type="ARBA" id="ARBA00023211"/>
    </source>
</evidence>
<evidence type="ECO:0000256" key="2">
    <source>
        <dbReference type="ARBA" id="ARBA00022475"/>
    </source>
</evidence>
<feature type="chain" id="PRO_5046352248" description="Putative manganese efflux pump MntP" evidence="9">
    <location>
        <begin position="20"/>
        <end position="187"/>
    </location>
</feature>
<evidence type="ECO:0000256" key="9">
    <source>
        <dbReference type="SAM" id="SignalP"/>
    </source>
</evidence>
<dbReference type="Pfam" id="PF02659">
    <property type="entry name" value="Mntp"/>
    <property type="match status" value="1"/>
</dbReference>
<feature type="signal peptide" evidence="9">
    <location>
        <begin position="1"/>
        <end position="19"/>
    </location>
</feature>